<proteinExistence type="predicted"/>
<dbReference type="InterPro" id="IPR005467">
    <property type="entry name" value="His_kinase_dom"/>
</dbReference>
<dbReference type="SUPFAM" id="SSF47384">
    <property type="entry name" value="Homodimeric domain of signal transducing histidine kinase"/>
    <property type="match status" value="1"/>
</dbReference>
<keyword evidence="10" id="KW-0812">Transmembrane</keyword>
<keyword evidence="10" id="KW-1133">Transmembrane helix</keyword>
<evidence type="ECO:0000256" key="5">
    <source>
        <dbReference type="ARBA" id="ARBA00022679"/>
    </source>
</evidence>
<dbReference type="InterPro" id="IPR004358">
    <property type="entry name" value="Sig_transdc_His_kin-like_C"/>
</dbReference>
<dbReference type="SMART" id="SM00304">
    <property type="entry name" value="HAMP"/>
    <property type="match status" value="1"/>
</dbReference>
<dbReference type="InterPro" id="IPR003661">
    <property type="entry name" value="HisK_dim/P_dom"/>
</dbReference>
<dbReference type="PANTHER" id="PTHR42878">
    <property type="entry name" value="TWO-COMPONENT HISTIDINE KINASE"/>
    <property type="match status" value="1"/>
</dbReference>
<name>A0A1W2BQZ2_9BURK</name>
<keyword evidence="14" id="KW-1185">Reference proteome</keyword>
<feature type="transmembrane region" description="Helical" evidence="10">
    <location>
        <begin position="292"/>
        <end position="315"/>
    </location>
</feature>
<dbReference type="CDD" id="cd00082">
    <property type="entry name" value="HisKA"/>
    <property type="match status" value="1"/>
</dbReference>
<evidence type="ECO:0000256" key="3">
    <source>
        <dbReference type="ARBA" id="ARBA00012438"/>
    </source>
</evidence>
<dbReference type="GO" id="GO:0016020">
    <property type="term" value="C:membrane"/>
    <property type="evidence" value="ECO:0007669"/>
    <property type="project" value="UniProtKB-SubCell"/>
</dbReference>
<evidence type="ECO:0000313" key="14">
    <source>
        <dbReference type="Proteomes" id="UP000192708"/>
    </source>
</evidence>
<dbReference type="GO" id="GO:0000155">
    <property type="term" value="F:phosphorelay sensor kinase activity"/>
    <property type="evidence" value="ECO:0007669"/>
    <property type="project" value="InterPro"/>
</dbReference>
<feature type="transmembrane region" description="Helical" evidence="10">
    <location>
        <begin position="56"/>
        <end position="81"/>
    </location>
</feature>
<dbReference type="InterPro" id="IPR050351">
    <property type="entry name" value="BphY/WalK/GraS-like"/>
</dbReference>
<evidence type="ECO:0000256" key="6">
    <source>
        <dbReference type="ARBA" id="ARBA00022741"/>
    </source>
</evidence>
<feature type="transmembrane region" description="Helical" evidence="10">
    <location>
        <begin position="23"/>
        <end position="44"/>
    </location>
</feature>
<feature type="transmembrane region" description="Helical" evidence="10">
    <location>
        <begin position="93"/>
        <end position="115"/>
    </location>
</feature>
<dbReference type="PANTHER" id="PTHR42878:SF7">
    <property type="entry name" value="SENSOR HISTIDINE KINASE GLRK"/>
    <property type="match status" value="1"/>
</dbReference>
<dbReference type="CDD" id="cd06225">
    <property type="entry name" value="HAMP"/>
    <property type="match status" value="1"/>
</dbReference>
<feature type="domain" description="Histidine kinase" evidence="11">
    <location>
        <begin position="518"/>
        <end position="741"/>
    </location>
</feature>
<dbReference type="SMART" id="SM00388">
    <property type="entry name" value="HisKA"/>
    <property type="match status" value="1"/>
</dbReference>
<dbReference type="EC" id="2.7.13.3" evidence="3"/>
<dbReference type="Pfam" id="PF00512">
    <property type="entry name" value="HisKA"/>
    <property type="match status" value="1"/>
</dbReference>
<dbReference type="Gene3D" id="1.10.8.500">
    <property type="entry name" value="HAMP domain in histidine kinase"/>
    <property type="match status" value="1"/>
</dbReference>
<accession>A0A1W2BQZ2</accession>
<dbReference type="Proteomes" id="UP000192708">
    <property type="component" value="Unassembled WGS sequence"/>
</dbReference>
<dbReference type="SUPFAM" id="SSF158472">
    <property type="entry name" value="HAMP domain-like"/>
    <property type="match status" value="1"/>
</dbReference>
<dbReference type="InterPro" id="IPR036097">
    <property type="entry name" value="HisK_dim/P_sf"/>
</dbReference>
<evidence type="ECO:0000313" key="13">
    <source>
        <dbReference type="EMBL" id="SMC75415.1"/>
    </source>
</evidence>
<dbReference type="GO" id="GO:0005524">
    <property type="term" value="F:ATP binding"/>
    <property type="evidence" value="ECO:0007669"/>
    <property type="project" value="UniProtKB-KW"/>
</dbReference>
<dbReference type="GO" id="GO:0000156">
    <property type="term" value="F:phosphorelay response regulator activity"/>
    <property type="evidence" value="ECO:0007669"/>
    <property type="project" value="TreeGrafter"/>
</dbReference>
<evidence type="ECO:0000259" key="11">
    <source>
        <dbReference type="PROSITE" id="PS50109"/>
    </source>
</evidence>
<comment type="subcellular location">
    <subcellularLocation>
        <location evidence="2">Membrane</location>
    </subcellularLocation>
</comment>
<evidence type="ECO:0000256" key="1">
    <source>
        <dbReference type="ARBA" id="ARBA00000085"/>
    </source>
</evidence>
<dbReference type="RefSeq" id="WP_084285280.1">
    <property type="nucleotide sequence ID" value="NZ_FWXJ01000015.1"/>
</dbReference>
<dbReference type="Gene3D" id="3.30.565.10">
    <property type="entry name" value="Histidine kinase-like ATPase, C-terminal domain"/>
    <property type="match status" value="1"/>
</dbReference>
<dbReference type="Gene3D" id="1.10.287.130">
    <property type="match status" value="1"/>
</dbReference>
<keyword evidence="6" id="KW-0547">Nucleotide-binding</keyword>
<dbReference type="OrthoDB" id="9815750at2"/>
<dbReference type="InterPro" id="IPR035965">
    <property type="entry name" value="PAS-like_dom_sf"/>
</dbReference>
<keyword evidence="4" id="KW-0597">Phosphoprotein</keyword>
<keyword evidence="7 13" id="KW-0418">Kinase</keyword>
<protein>
    <recommendedName>
        <fullName evidence="3">histidine kinase</fullName>
        <ecNumber evidence="3">2.7.13.3</ecNumber>
    </recommendedName>
</protein>
<dbReference type="PRINTS" id="PR00344">
    <property type="entry name" value="BCTRLSENSOR"/>
</dbReference>
<dbReference type="InterPro" id="IPR003594">
    <property type="entry name" value="HATPase_dom"/>
</dbReference>
<dbReference type="SMART" id="SM00387">
    <property type="entry name" value="HATPase_c"/>
    <property type="match status" value="1"/>
</dbReference>
<keyword evidence="8" id="KW-0067">ATP-binding</keyword>
<dbReference type="Gene3D" id="3.30.450.20">
    <property type="entry name" value="PAS domain"/>
    <property type="match status" value="1"/>
</dbReference>
<comment type="catalytic activity">
    <reaction evidence="1">
        <text>ATP + protein L-histidine = ADP + protein N-phospho-L-histidine.</text>
        <dbReference type="EC" id="2.7.13.3"/>
    </reaction>
</comment>
<dbReference type="Pfam" id="PF02518">
    <property type="entry name" value="HATPase_c"/>
    <property type="match status" value="1"/>
</dbReference>
<dbReference type="PROSITE" id="PS50109">
    <property type="entry name" value="HIS_KIN"/>
    <property type="match status" value="1"/>
</dbReference>
<sequence>MKTFKSEASEKTFSGQYRLKRDLTAFIIVVFILAILLISLLTGISADAQILGQYFVWLYTANIIIGVALLLLIVGLVVTLTIRWRQGYFGTRLIAKLAMIFGLVGVLPGAILYSVSLQFVGRSIESWFDLNLESALDAGLNLGRTSFEMGQKDFLNTGHQIIQKISVENFNETTQNSLCKQFNLLGIEILNEQGGQLVTKPCTSEPLVENYAYLDVLPILKRDGQVALVDDFGGGNSVDNYRYIALYKLSNNKIIKLTKKMPIELAENAKVVQNAYSEYQEKSLSRVGLRKMYIGSLTLTMFIALFVAITLALILGRQLAQPLLMLLRGTQAVAQGDLSPKPEINSNDELGMLTRQFNNMTKQLRETRQSLQESKDFSESVLTNLTAGVCVFNQDFHLLVANEGAKRILERDLTPVIGKTLSTIPELVFFEKNIKEAFKANLISIGGEDGLNTSLGIQSSWQRQLPLYDNPLEEDKTIPTLLTRGTELIGQQYIIVFDDITEVITAQRALAWGEVAQRLAHEIKNPLTPIQLSAERIYQKLAGKISVEQEDIVAKLTNTIIHQVQAMKTMVNNFRDFGKKQSPNMQEIDLNLLINQIMGLYENNQIDLRLDLNCPHIIGDPTQIRQVIHNILQNALDAAIEIHSEPEIEIKTEAVSHEDHLGNIEKLVRFSVADNGPGFSPRILSRAFEPYITSKSKGTGLGLAVVKKIVDEHGARIELKNRMRKDVIRGARISILFQKLA</sequence>
<evidence type="ECO:0000256" key="2">
    <source>
        <dbReference type="ARBA" id="ARBA00004370"/>
    </source>
</evidence>
<dbReference type="GO" id="GO:0030295">
    <property type="term" value="F:protein kinase activator activity"/>
    <property type="evidence" value="ECO:0007669"/>
    <property type="project" value="TreeGrafter"/>
</dbReference>
<reference evidence="13 14" key="1">
    <citation type="submission" date="2017-04" db="EMBL/GenBank/DDBJ databases">
        <authorList>
            <person name="Afonso C.L."/>
            <person name="Miller P.J."/>
            <person name="Scott M.A."/>
            <person name="Spackman E."/>
            <person name="Goraichik I."/>
            <person name="Dimitrov K.M."/>
            <person name="Suarez D.L."/>
            <person name="Swayne D.E."/>
        </authorList>
    </citation>
    <scope>NUCLEOTIDE SEQUENCE [LARGE SCALE GENOMIC DNA]</scope>
    <source>
        <strain evidence="13 14">VK13</strain>
    </source>
</reference>
<organism evidence="13 14">
    <name type="scientific">Polynucleobacter kasalickyi</name>
    <dbReference type="NCBI Taxonomy" id="1938817"/>
    <lineage>
        <taxon>Bacteria</taxon>
        <taxon>Pseudomonadati</taxon>
        <taxon>Pseudomonadota</taxon>
        <taxon>Betaproteobacteria</taxon>
        <taxon>Burkholderiales</taxon>
        <taxon>Burkholderiaceae</taxon>
        <taxon>Polynucleobacter</taxon>
    </lineage>
</organism>
<evidence type="ECO:0000256" key="10">
    <source>
        <dbReference type="SAM" id="Phobius"/>
    </source>
</evidence>
<keyword evidence="10" id="KW-0472">Membrane</keyword>
<feature type="domain" description="HAMP" evidence="12">
    <location>
        <begin position="317"/>
        <end position="369"/>
    </location>
</feature>
<dbReference type="SUPFAM" id="SSF55874">
    <property type="entry name" value="ATPase domain of HSP90 chaperone/DNA topoisomerase II/histidine kinase"/>
    <property type="match status" value="1"/>
</dbReference>
<dbReference type="STRING" id="1938817.SAMN06296008_1158"/>
<keyword evidence="5" id="KW-0808">Transferase</keyword>
<dbReference type="GO" id="GO:0007234">
    <property type="term" value="P:osmosensory signaling via phosphorelay pathway"/>
    <property type="evidence" value="ECO:0007669"/>
    <property type="project" value="TreeGrafter"/>
</dbReference>
<dbReference type="InterPro" id="IPR036890">
    <property type="entry name" value="HATPase_C_sf"/>
</dbReference>
<dbReference type="InterPro" id="IPR017232">
    <property type="entry name" value="NtrY"/>
</dbReference>
<gene>
    <name evidence="13" type="ORF">SAMN06296008_1158</name>
</gene>
<evidence type="ECO:0000256" key="9">
    <source>
        <dbReference type="ARBA" id="ARBA00023012"/>
    </source>
</evidence>
<dbReference type="SUPFAM" id="SSF55785">
    <property type="entry name" value="PYP-like sensor domain (PAS domain)"/>
    <property type="match status" value="1"/>
</dbReference>
<evidence type="ECO:0000256" key="8">
    <source>
        <dbReference type="ARBA" id="ARBA00022840"/>
    </source>
</evidence>
<evidence type="ECO:0000256" key="7">
    <source>
        <dbReference type="ARBA" id="ARBA00022777"/>
    </source>
</evidence>
<dbReference type="AlphaFoldDB" id="A0A1W2BQZ2"/>
<dbReference type="InterPro" id="IPR003660">
    <property type="entry name" value="HAMP_dom"/>
</dbReference>
<dbReference type="PROSITE" id="PS50885">
    <property type="entry name" value="HAMP"/>
    <property type="match status" value="1"/>
</dbReference>
<keyword evidence="9" id="KW-0902">Two-component regulatory system</keyword>
<dbReference type="EMBL" id="FWXJ01000015">
    <property type="protein sequence ID" value="SMC75415.1"/>
    <property type="molecule type" value="Genomic_DNA"/>
</dbReference>
<evidence type="ECO:0000256" key="4">
    <source>
        <dbReference type="ARBA" id="ARBA00022553"/>
    </source>
</evidence>
<evidence type="ECO:0000259" key="12">
    <source>
        <dbReference type="PROSITE" id="PS50885"/>
    </source>
</evidence>
<dbReference type="PIRSF" id="PIRSF037532">
    <property type="entry name" value="STHK_NtrY"/>
    <property type="match status" value="1"/>
</dbReference>
<dbReference type="Pfam" id="PF00672">
    <property type="entry name" value="HAMP"/>
    <property type="match status" value="1"/>
</dbReference>